<organism evidence="2 3">
    <name type="scientific">Brassica cretica</name>
    <name type="common">Mustard</name>
    <dbReference type="NCBI Taxonomy" id="69181"/>
    <lineage>
        <taxon>Eukaryota</taxon>
        <taxon>Viridiplantae</taxon>
        <taxon>Streptophyta</taxon>
        <taxon>Embryophyta</taxon>
        <taxon>Tracheophyta</taxon>
        <taxon>Spermatophyta</taxon>
        <taxon>Magnoliopsida</taxon>
        <taxon>eudicotyledons</taxon>
        <taxon>Gunneridae</taxon>
        <taxon>Pentapetalae</taxon>
        <taxon>rosids</taxon>
        <taxon>malvids</taxon>
        <taxon>Brassicales</taxon>
        <taxon>Brassicaceae</taxon>
        <taxon>Brassiceae</taxon>
        <taxon>Brassica</taxon>
    </lineage>
</organism>
<sequence>MARRSNNLTITEKPLDAPPLLTRREQRYDPPIMEQGDKSMELDAGLDQDLGVPLTELELAEVDNLVLETERLEMEDNMIDIENDDLLGDSPDFDAEKIEAISQLSPANAAITKMATLSQHLPIDKVAAAHEESGSKNQTDPYIPKGFLKKKTPRSPDIKGANDSKKFHTLKGKASPKKKNAPVNILKIHYSIHLVRLYHEAFNCQGKIRYMESSVKLRFSLRNRKRKQKRLESSRIIGNAYFIASEEDE</sequence>
<feature type="compositionally biased region" description="Basic and acidic residues" evidence="1">
    <location>
        <begin position="154"/>
        <end position="165"/>
    </location>
</feature>
<dbReference type="Proteomes" id="UP000712600">
    <property type="component" value="Unassembled WGS sequence"/>
</dbReference>
<feature type="region of interest" description="Disordered" evidence="1">
    <location>
        <begin position="129"/>
        <end position="165"/>
    </location>
</feature>
<protein>
    <submittedName>
        <fullName evidence="2">Uncharacterized protein</fullName>
    </submittedName>
</protein>
<name>A0A8S9SK72_BRACR</name>
<accession>A0A8S9SK72</accession>
<dbReference type="AlphaFoldDB" id="A0A8S9SK72"/>
<proteinExistence type="predicted"/>
<comment type="caution">
    <text evidence="2">The sequence shown here is derived from an EMBL/GenBank/DDBJ whole genome shotgun (WGS) entry which is preliminary data.</text>
</comment>
<dbReference type="EMBL" id="QGKX02000004">
    <property type="protein sequence ID" value="KAF3602282.1"/>
    <property type="molecule type" value="Genomic_DNA"/>
</dbReference>
<evidence type="ECO:0000313" key="2">
    <source>
        <dbReference type="EMBL" id="KAF3602282.1"/>
    </source>
</evidence>
<reference evidence="2" key="1">
    <citation type="submission" date="2019-12" db="EMBL/GenBank/DDBJ databases">
        <title>Genome sequencing and annotation of Brassica cretica.</title>
        <authorList>
            <person name="Studholme D.J."/>
            <person name="Sarris P."/>
        </authorList>
    </citation>
    <scope>NUCLEOTIDE SEQUENCE</scope>
    <source>
        <strain evidence="2">PFS-109/04</strain>
        <tissue evidence="2">Leaf</tissue>
    </source>
</reference>
<evidence type="ECO:0000313" key="3">
    <source>
        <dbReference type="Proteomes" id="UP000712600"/>
    </source>
</evidence>
<gene>
    <name evidence="2" type="ORF">F2Q69_00035902</name>
</gene>
<evidence type="ECO:0000256" key="1">
    <source>
        <dbReference type="SAM" id="MobiDB-lite"/>
    </source>
</evidence>